<protein>
    <submittedName>
        <fullName evidence="2">Uncharacterized protein</fullName>
    </submittedName>
</protein>
<evidence type="ECO:0000256" key="1">
    <source>
        <dbReference type="SAM" id="MobiDB-lite"/>
    </source>
</evidence>
<feature type="non-terminal residue" evidence="2">
    <location>
        <position position="1"/>
    </location>
</feature>
<feature type="region of interest" description="Disordered" evidence="1">
    <location>
        <begin position="1"/>
        <end position="24"/>
    </location>
</feature>
<proteinExistence type="predicted"/>
<accession>A0A4R0RK03</accession>
<evidence type="ECO:0000313" key="3">
    <source>
        <dbReference type="Proteomes" id="UP000292702"/>
    </source>
</evidence>
<dbReference type="EMBL" id="RWJN01000096">
    <property type="protein sequence ID" value="TCD67462.1"/>
    <property type="molecule type" value="Genomic_DNA"/>
</dbReference>
<name>A0A4R0RK03_9APHY</name>
<reference evidence="2 3" key="1">
    <citation type="submission" date="2018-11" db="EMBL/GenBank/DDBJ databases">
        <title>Genome assembly of Steccherinum ochraceum LE-BIN_3174, the white-rot fungus of the Steccherinaceae family (The Residual Polyporoid clade, Polyporales, Basidiomycota).</title>
        <authorList>
            <person name="Fedorova T.V."/>
            <person name="Glazunova O.A."/>
            <person name="Landesman E.O."/>
            <person name="Moiseenko K.V."/>
            <person name="Psurtseva N.V."/>
            <person name="Savinova O.S."/>
            <person name="Shakhova N.V."/>
            <person name="Tyazhelova T.V."/>
            <person name="Vasina D.V."/>
        </authorList>
    </citation>
    <scope>NUCLEOTIDE SEQUENCE [LARGE SCALE GENOMIC DNA]</scope>
    <source>
        <strain evidence="2 3">LE-BIN_3174</strain>
    </source>
</reference>
<dbReference type="Proteomes" id="UP000292702">
    <property type="component" value="Unassembled WGS sequence"/>
</dbReference>
<comment type="caution">
    <text evidence="2">The sequence shown here is derived from an EMBL/GenBank/DDBJ whole genome shotgun (WGS) entry which is preliminary data.</text>
</comment>
<sequence length="446" mass="47870">ATQPQRKTFGLSEFSTSSHQPSLDDQLPAGMLSSTLTCQADLPADGRPVQAVPRSVPTHHNLATIQTFLAIPVPTPPFKPLGMRQIGRLASCRVDLFFNIHGPLYRQFSRCPDDDNFGTARRTRPYLRRIRPHNSSTTSLLAVQGRHCQALFGVAAYSAVPPQIPPDRPPSATIVVIVLRLVDSETSRNTSDTAACNFRGRGRQKSLKTRFLPTNSSSTPFSVFPPLPQAASAQASDCQVTPWKRGSHAYGRFGRLSASGQLVLSGTRWREDLENVGRGVDVPQSSGREGKAAKSTFAFWASFCPIARRLLNASAPRTCTLRLPSTSSPISPRHLAQRIPDLVFRTVVDVAQGTPSVVGIGAAVDGTDAIQVFIPSLSRPSPGVLACHPPAGCILILWTICAPVNLGSFKAVALAVVKILVSANSSPAFCTFARSQNRPKASAPLS</sequence>
<gene>
    <name evidence="2" type="ORF">EIP91_012323</name>
</gene>
<dbReference type="AlphaFoldDB" id="A0A4R0RK03"/>
<keyword evidence="3" id="KW-1185">Reference proteome</keyword>
<organism evidence="2 3">
    <name type="scientific">Steccherinum ochraceum</name>
    <dbReference type="NCBI Taxonomy" id="92696"/>
    <lineage>
        <taxon>Eukaryota</taxon>
        <taxon>Fungi</taxon>
        <taxon>Dikarya</taxon>
        <taxon>Basidiomycota</taxon>
        <taxon>Agaricomycotina</taxon>
        <taxon>Agaricomycetes</taxon>
        <taxon>Polyporales</taxon>
        <taxon>Steccherinaceae</taxon>
        <taxon>Steccherinum</taxon>
    </lineage>
</organism>
<evidence type="ECO:0000313" key="2">
    <source>
        <dbReference type="EMBL" id="TCD67462.1"/>
    </source>
</evidence>
<feature type="compositionally biased region" description="Polar residues" evidence="1">
    <location>
        <begin position="13"/>
        <end position="23"/>
    </location>
</feature>